<dbReference type="InterPro" id="IPR002350">
    <property type="entry name" value="Kazal_dom"/>
</dbReference>
<keyword evidence="3" id="KW-1003">Cell membrane</keyword>
<dbReference type="EMBL" id="JH823243">
    <property type="protein sequence ID" value="EKC33556.1"/>
    <property type="molecule type" value="Genomic_DNA"/>
</dbReference>
<feature type="domain" description="Kazal-like" evidence="11">
    <location>
        <begin position="583"/>
        <end position="638"/>
    </location>
</feature>
<dbReference type="GO" id="GO:0016323">
    <property type="term" value="C:basolateral plasma membrane"/>
    <property type="evidence" value="ECO:0007669"/>
    <property type="project" value="TreeGrafter"/>
</dbReference>
<evidence type="ECO:0000259" key="10">
    <source>
        <dbReference type="PROSITE" id="PS50850"/>
    </source>
</evidence>
<keyword evidence="4 8" id="KW-0812">Transmembrane</keyword>
<feature type="domain" description="Major facilitator superfamily (MFS) profile" evidence="10">
    <location>
        <begin position="182"/>
        <end position="771"/>
    </location>
</feature>
<evidence type="ECO:0000256" key="9">
    <source>
        <dbReference type="SAM" id="MobiDB-lite"/>
    </source>
</evidence>
<dbReference type="Pfam" id="PF07648">
    <property type="entry name" value="Kazal_2"/>
    <property type="match status" value="1"/>
</dbReference>
<evidence type="ECO:0000313" key="12">
    <source>
        <dbReference type="EMBL" id="EKC33556.1"/>
    </source>
</evidence>
<evidence type="ECO:0000256" key="4">
    <source>
        <dbReference type="ARBA" id="ARBA00022692"/>
    </source>
</evidence>
<comment type="caution">
    <text evidence="8">Lacks conserved residue(s) required for the propagation of feature annotation.</text>
</comment>
<feature type="transmembrane region" description="Helical" evidence="8">
    <location>
        <begin position="663"/>
        <end position="685"/>
    </location>
</feature>
<name>K1RHG5_MAGGI</name>
<gene>
    <name evidence="12" type="ORF">CGI_10014445</name>
</gene>
<feature type="transmembrane region" description="Helical" evidence="8">
    <location>
        <begin position="697"/>
        <end position="718"/>
    </location>
</feature>
<evidence type="ECO:0000256" key="3">
    <source>
        <dbReference type="ARBA" id="ARBA00022475"/>
    </source>
</evidence>
<dbReference type="PROSITE" id="PS50850">
    <property type="entry name" value="MFS"/>
    <property type="match status" value="1"/>
</dbReference>
<reference evidence="12" key="1">
    <citation type="journal article" date="2012" name="Nature">
        <title>The oyster genome reveals stress adaptation and complexity of shell formation.</title>
        <authorList>
            <person name="Zhang G."/>
            <person name="Fang X."/>
            <person name="Guo X."/>
            <person name="Li L."/>
            <person name="Luo R."/>
            <person name="Xu F."/>
            <person name="Yang P."/>
            <person name="Zhang L."/>
            <person name="Wang X."/>
            <person name="Qi H."/>
            <person name="Xiong Z."/>
            <person name="Que H."/>
            <person name="Xie Y."/>
            <person name="Holland P.W."/>
            <person name="Paps J."/>
            <person name="Zhu Y."/>
            <person name="Wu F."/>
            <person name="Chen Y."/>
            <person name="Wang J."/>
            <person name="Peng C."/>
            <person name="Meng J."/>
            <person name="Yang L."/>
            <person name="Liu J."/>
            <person name="Wen B."/>
            <person name="Zhang N."/>
            <person name="Huang Z."/>
            <person name="Zhu Q."/>
            <person name="Feng Y."/>
            <person name="Mount A."/>
            <person name="Hedgecock D."/>
            <person name="Xu Z."/>
            <person name="Liu Y."/>
            <person name="Domazet-Loso T."/>
            <person name="Du Y."/>
            <person name="Sun X."/>
            <person name="Zhang S."/>
            <person name="Liu B."/>
            <person name="Cheng P."/>
            <person name="Jiang X."/>
            <person name="Li J."/>
            <person name="Fan D."/>
            <person name="Wang W."/>
            <person name="Fu W."/>
            <person name="Wang T."/>
            <person name="Wang B."/>
            <person name="Zhang J."/>
            <person name="Peng Z."/>
            <person name="Li Y."/>
            <person name="Li N."/>
            <person name="Wang J."/>
            <person name="Chen M."/>
            <person name="He Y."/>
            <person name="Tan F."/>
            <person name="Song X."/>
            <person name="Zheng Q."/>
            <person name="Huang R."/>
            <person name="Yang H."/>
            <person name="Du X."/>
            <person name="Chen L."/>
            <person name="Yang M."/>
            <person name="Gaffney P.M."/>
            <person name="Wang S."/>
            <person name="Luo L."/>
            <person name="She Z."/>
            <person name="Ming Y."/>
            <person name="Huang W."/>
            <person name="Zhang S."/>
            <person name="Huang B."/>
            <person name="Zhang Y."/>
            <person name="Qu T."/>
            <person name="Ni P."/>
            <person name="Miao G."/>
            <person name="Wang J."/>
            <person name="Wang Q."/>
            <person name="Steinberg C.E."/>
            <person name="Wang H."/>
            <person name="Li N."/>
            <person name="Qian L."/>
            <person name="Zhang G."/>
            <person name="Li Y."/>
            <person name="Yang H."/>
            <person name="Liu X."/>
            <person name="Wang J."/>
            <person name="Yin Y."/>
            <person name="Wang J."/>
        </authorList>
    </citation>
    <scope>NUCLEOTIDE SEQUENCE [LARGE SCALE GENOMIC DNA]</scope>
    <source>
        <strain evidence="12">05x7-T-G4-1.051#20</strain>
    </source>
</reference>
<keyword evidence="6 8" id="KW-0472">Membrane</keyword>
<evidence type="ECO:0000256" key="5">
    <source>
        <dbReference type="ARBA" id="ARBA00022989"/>
    </source>
</evidence>
<dbReference type="FunFam" id="1.20.1250.20:FF:000161">
    <property type="entry name" value="Solute carrier organic anion transporter family member"/>
    <property type="match status" value="1"/>
</dbReference>
<dbReference type="Pfam" id="PF03137">
    <property type="entry name" value="OATP"/>
    <property type="match status" value="1"/>
</dbReference>
<dbReference type="InterPro" id="IPR020846">
    <property type="entry name" value="MFS_dom"/>
</dbReference>
<feature type="transmembrane region" description="Helical" evidence="8">
    <location>
        <begin position="752"/>
        <end position="774"/>
    </location>
</feature>
<dbReference type="InterPro" id="IPR036259">
    <property type="entry name" value="MFS_trans_sf"/>
</dbReference>
<feature type="transmembrane region" description="Helical" evidence="8">
    <location>
        <begin position="340"/>
        <end position="367"/>
    </location>
</feature>
<evidence type="ECO:0000256" key="1">
    <source>
        <dbReference type="ARBA" id="ARBA00004651"/>
    </source>
</evidence>
<dbReference type="AlphaFoldDB" id="K1RHG5"/>
<evidence type="ECO:0000259" key="11">
    <source>
        <dbReference type="PROSITE" id="PS51465"/>
    </source>
</evidence>
<feature type="transmembrane region" description="Helical" evidence="8">
    <location>
        <begin position="221"/>
        <end position="242"/>
    </location>
</feature>
<comment type="subcellular location">
    <subcellularLocation>
        <location evidence="1 8">Cell membrane</location>
        <topology evidence="1 8">Multi-pass membrane protein</topology>
    </subcellularLocation>
</comment>
<dbReference type="PANTHER" id="PTHR11388:SF100">
    <property type="entry name" value="SOLUTE CARRIER ORGANIC ANION TRANSPORTER FAMILY MEMBER 4A1"/>
    <property type="match status" value="1"/>
</dbReference>
<feature type="transmembrane region" description="Helical" evidence="8">
    <location>
        <begin position="535"/>
        <end position="555"/>
    </location>
</feature>
<feature type="transmembrane region" description="Helical" evidence="8">
    <location>
        <begin position="249"/>
        <end position="269"/>
    </location>
</feature>
<feature type="transmembrane region" description="Helical" evidence="8">
    <location>
        <begin position="387"/>
        <end position="406"/>
    </location>
</feature>
<protein>
    <recommendedName>
        <fullName evidence="8">Solute carrier organic anion transporter family member</fullName>
    </recommendedName>
</protein>
<keyword evidence="8" id="KW-0406">Ion transport</keyword>
<dbReference type="InParanoid" id="K1RHG5"/>
<dbReference type="Gene3D" id="3.30.60.30">
    <property type="match status" value="1"/>
</dbReference>
<dbReference type="SUPFAM" id="SSF100895">
    <property type="entry name" value="Kazal-type serine protease inhibitors"/>
    <property type="match status" value="1"/>
</dbReference>
<dbReference type="NCBIfam" id="TIGR00805">
    <property type="entry name" value="oat"/>
    <property type="match status" value="1"/>
</dbReference>
<feature type="compositionally biased region" description="Polar residues" evidence="9">
    <location>
        <begin position="800"/>
        <end position="834"/>
    </location>
</feature>
<dbReference type="FunCoup" id="K1RHG5">
    <property type="interactions" value="85"/>
</dbReference>
<feature type="region of interest" description="Disordered" evidence="9">
    <location>
        <begin position="782"/>
        <end position="834"/>
    </location>
</feature>
<dbReference type="HOGENOM" id="CLU_008954_2_0_1"/>
<dbReference type="GO" id="GO:0043252">
    <property type="term" value="P:sodium-independent organic anion transport"/>
    <property type="evidence" value="ECO:0007669"/>
    <property type="project" value="TreeGrafter"/>
</dbReference>
<dbReference type="CDD" id="cd17403">
    <property type="entry name" value="MFS_SLCO4_OATP4"/>
    <property type="match status" value="1"/>
</dbReference>
<sequence>MTNTKPPTHLNGGSSTEYTFMRAASNVNTPDEKLYLSPVESMEHTEDREEEACGWLGCRPSPLQRFRHPRWVLVFLCWAGAIQSTSDLTHPSNCNAGEISSGERYSGNGEDIERYTKLPGCTKHGPDMKEEAAIERRGGLCPSRVGQSQDKAGPQGEEEPAYCSYCGIHIWRFTSKSFRFLVLLSLSASAFVQGMVVNGFVNVVISNIERRYDLTSTETGTIASCYDIASVLCLIPVSYFGGLGCKPRYLGIGVLVMGLGSIVFALPQFTSGLYTFTGDDVTYCDIGANATACTHKDSLSNYKYVFFLGQLLHGAGAAPLYTLGVTYLDENLPVRSSSMYIGIYYAFAIVGPAVGYLAGGAFLNIYVDVNQVNSASVSITPNSPRWVGAWWIGFLISGLLAFVVAFPMCGFPTKLPGAENFKKEREKEVYHRKGTKVGSEDGESTGACNYRHILGSVKNLVTNPTFMFLNLAAACEGNLLAGFATFAPKFIEAQFSLQASNAAQYVGYAAIPAGGGGTFLGGYLVKQFNLGVRGIIRFCLAISIPCFFCVLIFLINCENVLYAGVNIDYGEFASNGTRRFMGKFTTSSCNANCGCTLENYNPVCGIDGIMYYSPCYAGCAESIPDTDPVQYKNCSCVSYDTSTTPSYMAMTGKCESTCTMLPFFMAIFFCIMFFTFVISMPALSATLRCVPQQDSSFALGIQWIIARCLGSIPGPILFGKMIDLTCLLWQRKCDDNDGSCFFYNNKNMSLNLMGIALAGKFLSILFFTLSLIFYKASPEKEEEADPDTKETKLNGDSGVRDSQSTNTSVTSLNNGTTQPDVNKNNTGKDFTTKL</sequence>
<keyword evidence="7" id="KW-1015">Disulfide bond</keyword>
<dbReference type="InterPro" id="IPR036058">
    <property type="entry name" value="Kazal_dom_sf"/>
</dbReference>
<keyword evidence="8" id="KW-0813">Transport</keyword>
<dbReference type="Gene3D" id="1.20.1250.20">
    <property type="entry name" value="MFS general substrate transporter like domains"/>
    <property type="match status" value="1"/>
</dbReference>
<accession>K1RHG5</accession>
<dbReference type="PROSITE" id="PS51465">
    <property type="entry name" value="KAZAL_2"/>
    <property type="match status" value="1"/>
</dbReference>
<evidence type="ECO:0000256" key="8">
    <source>
        <dbReference type="RuleBase" id="RU362056"/>
    </source>
</evidence>
<keyword evidence="5 8" id="KW-1133">Transmembrane helix</keyword>
<evidence type="ECO:0000256" key="2">
    <source>
        <dbReference type="ARBA" id="ARBA00009657"/>
    </source>
</evidence>
<proteinExistence type="inferred from homology"/>
<feature type="transmembrane region" description="Helical" evidence="8">
    <location>
        <begin position="304"/>
        <end position="328"/>
    </location>
</feature>
<comment type="similarity">
    <text evidence="2 8">Belongs to the organo anion transporter (TC 2.A.60) family.</text>
</comment>
<organism evidence="12">
    <name type="scientific">Magallana gigas</name>
    <name type="common">Pacific oyster</name>
    <name type="synonym">Crassostrea gigas</name>
    <dbReference type="NCBI Taxonomy" id="29159"/>
    <lineage>
        <taxon>Eukaryota</taxon>
        <taxon>Metazoa</taxon>
        <taxon>Spiralia</taxon>
        <taxon>Lophotrochozoa</taxon>
        <taxon>Mollusca</taxon>
        <taxon>Bivalvia</taxon>
        <taxon>Autobranchia</taxon>
        <taxon>Pteriomorphia</taxon>
        <taxon>Ostreida</taxon>
        <taxon>Ostreoidea</taxon>
        <taxon>Ostreidae</taxon>
        <taxon>Magallana</taxon>
    </lineage>
</organism>
<evidence type="ECO:0000256" key="7">
    <source>
        <dbReference type="ARBA" id="ARBA00023157"/>
    </source>
</evidence>
<feature type="transmembrane region" description="Helical" evidence="8">
    <location>
        <begin position="180"/>
        <end position="201"/>
    </location>
</feature>
<dbReference type="InterPro" id="IPR004156">
    <property type="entry name" value="OATP"/>
</dbReference>
<evidence type="ECO:0000256" key="6">
    <source>
        <dbReference type="ARBA" id="ARBA00023136"/>
    </source>
</evidence>
<dbReference type="SUPFAM" id="SSF103473">
    <property type="entry name" value="MFS general substrate transporter"/>
    <property type="match status" value="1"/>
</dbReference>
<dbReference type="GO" id="GO:0006811">
    <property type="term" value="P:monoatomic ion transport"/>
    <property type="evidence" value="ECO:0007669"/>
    <property type="project" value="UniProtKB-KW"/>
</dbReference>
<dbReference type="PANTHER" id="PTHR11388">
    <property type="entry name" value="ORGANIC ANION TRANSPORTER"/>
    <property type="match status" value="1"/>
</dbReference>
<dbReference type="GO" id="GO:0015347">
    <property type="term" value="F:sodium-independent organic anion transmembrane transporter activity"/>
    <property type="evidence" value="ECO:0007669"/>
    <property type="project" value="TreeGrafter"/>
</dbReference>